<protein>
    <submittedName>
        <fullName evidence="1">Uncharacterized protein</fullName>
    </submittedName>
</protein>
<evidence type="ECO:0000313" key="1">
    <source>
        <dbReference type="EMBL" id="OPX53756.1"/>
    </source>
</evidence>
<reference evidence="1 2" key="1">
    <citation type="submission" date="2017-01" db="EMBL/GenBank/DDBJ databases">
        <title>Genome Sequencing of a Marine Spirillum, Oceanospirillum multiglobuliferum ATCC 33336, from Japan.</title>
        <authorList>
            <person name="Carney J.G."/>
            <person name="Trachtenberg A.M."/>
            <person name="Rheaume B.A."/>
            <person name="Linnane J.D."/>
            <person name="Pitts N.L."/>
            <person name="Mykles D.L."/>
            <person name="Maclea K.S."/>
        </authorList>
    </citation>
    <scope>NUCLEOTIDE SEQUENCE [LARGE SCALE GENOMIC DNA]</scope>
    <source>
        <strain evidence="1 2">ATCC 33336</strain>
    </source>
</reference>
<dbReference type="EMBL" id="MTSM01000489">
    <property type="protein sequence ID" value="OPX53756.1"/>
    <property type="molecule type" value="Genomic_DNA"/>
</dbReference>
<dbReference type="AlphaFoldDB" id="A0A1V4SZP6"/>
<name>A0A1V4SZP6_9GAMM</name>
<evidence type="ECO:0000313" key="2">
    <source>
        <dbReference type="Proteomes" id="UP000191418"/>
    </source>
</evidence>
<gene>
    <name evidence="1" type="ORF">BTE48_17815</name>
</gene>
<feature type="non-terminal residue" evidence="1">
    <location>
        <position position="1"/>
    </location>
</feature>
<organism evidence="1 2">
    <name type="scientific">Oceanospirillum multiglobuliferum</name>
    <dbReference type="NCBI Taxonomy" id="64969"/>
    <lineage>
        <taxon>Bacteria</taxon>
        <taxon>Pseudomonadati</taxon>
        <taxon>Pseudomonadota</taxon>
        <taxon>Gammaproteobacteria</taxon>
        <taxon>Oceanospirillales</taxon>
        <taxon>Oceanospirillaceae</taxon>
        <taxon>Oceanospirillum</taxon>
    </lineage>
</organism>
<proteinExistence type="predicted"/>
<dbReference type="Proteomes" id="UP000191418">
    <property type="component" value="Unassembled WGS sequence"/>
</dbReference>
<sequence>ERGPDIWQITSSGYKNEFPAKLLTLFDRLNRWLYSPKSPLNWFTKRRKMRVIPRKPQTADPGERLANGAGGGLVELNAEGAPVRVVQLCADGRDISFKLQEDEARWE</sequence>
<comment type="caution">
    <text evidence="1">The sequence shown here is derived from an EMBL/GenBank/DDBJ whole genome shotgun (WGS) entry which is preliminary data.</text>
</comment>
<accession>A0A1V4SZP6</accession>
<keyword evidence="2" id="KW-1185">Reference proteome</keyword>